<dbReference type="PANTHER" id="PTHR43734:SF7">
    <property type="entry name" value="4,4'-DIAPONEUROSPORENE OXYGENASE"/>
    <property type="match status" value="1"/>
</dbReference>
<feature type="region of interest" description="Disordered" evidence="11">
    <location>
        <begin position="1"/>
        <end position="27"/>
    </location>
</feature>
<evidence type="ECO:0000259" key="12">
    <source>
        <dbReference type="Pfam" id="PF01593"/>
    </source>
</evidence>
<evidence type="ECO:0000256" key="3">
    <source>
        <dbReference type="ARBA" id="ARBA00023002"/>
    </source>
</evidence>
<reference evidence="13 14" key="1">
    <citation type="submission" date="2017-05" db="EMBL/GenBank/DDBJ databases">
        <title>Functional genome analysis of Paenibacillus pasadenensis strain R16: insights on endophytic life style and antifungal activity.</title>
        <authorList>
            <person name="Passera A."/>
            <person name="Marcolungo L."/>
            <person name="Casati P."/>
            <person name="Brasca M."/>
            <person name="Quaglino F."/>
            <person name="Delledonne M."/>
        </authorList>
    </citation>
    <scope>NUCLEOTIDE SEQUENCE [LARGE SCALE GENOMIC DNA]</scope>
    <source>
        <strain evidence="13 14">R16</strain>
    </source>
</reference>
<dbReference type="GO" id="GO:0016491">
    <property type="term" value="F:oxidoreductase activity"/>
    <property type="evidence" value="ECO:0007669"/>
    <property type="project" value="UniProtKB-KW"/>
</dbReference>
<proteinExistence type="inferred from homology"/>
<dbReference type="AlphaFoldDB" id="A0A2N5ND06"/>
<comment type="similarity">
    <text evidence="5">Belongs to the carotenoid/retinoid oxidoreductase family. CrtP subfamily.</text>
</comment>
<evidence type="ECO:0000313" key="14">
    <source>
        <dbReference type="Proteomes" id="UP000234789"/>
    </source>
</evidence>
<keyword evidence="14" id="KW-1185">Reference proteome</keyword>
<keyword evidence="3 10" id="KW-0560">Oxidoreductase</keyword>
<organism evidence="13 14">
    <name type="scientific">Paenibacillus pasadenensis</name>
    <dbReference type="NCBI Taxonomy" id="217090"/>
    <lineage>
        <taxon>Bacteria</taxon>
        <taxon>Bacillati</taxon>
        <taxon>Bacillota</taxon>
        <taxon>Bacilli</taxon>
        <taxon>Bacillales</taxon>
        <taxon>Paenibacillaceae</taxon>
        <taxon>Paenibacillus</taxon>
    </lineage>
</organism>
<gene>
    <name evidence="13" type="ORF">B8V81_0356</name>
</gene>
<dbReference type="InterPro" id="IPR036188">
    <property type="entry name" value="FAD/NAD-bd_sf"/>
</dbReference>
<evidence type="ECO:0000256" key="11">
    <source>
        <dbReference type="SAM" id="MobiDB-lite"/>
    </source>
</evidence>
<dbReference type="Gene3D" id="3.50.50.60">
    <property type="entry name" value="FAD/NAD(P)-binding domain"/>
    <property type="match status" value="2"/>
</dbReference>
<comment type="catalytic activity">
    <reaction evidence="9">
        <text>all-trans-4,4'-diaponeurosporene + 2 AH2 + 2 O2 = 4,4'-diaponeurosporenal + 2 A + 3 H2O</text>
        <dbReference type="Rhea" id="RHEA:56104"/>
        <dbReference type="ChEBI" id="CHEBI:13193"/>
        <dbReference type="ChEBI" id="CHEBI:15377"/>
        <dbReference type="ChEBI" id="CHEBI:15379"/>
        <dbReference type="ChEBI" id="CHEBI:17499"/>
        <dbReference type="ChEBI" id="CHEBI:62743"/>
        <dbReference type="ChEBI" id="CHEBI:79065"/>
    </reaction>
</comment>
<dbReference type="PANTHER" id="PTHR43734">
    <property type="entry name" value="PHYTOENE DESATURASE"/>
    <property type="match status" value="1"/>
</dbReference>
<protein>
    <recommendedName>
        <fullName evidence="6">4,4'-diaponeurosporene oxygenase</fullName>
    </recommendedName>
    <alternativeName>
        <fullName evidence="7">4,4'-diaponeurosporene oxidase</fullName>
    </alternativeName>
    <alternativeName>
        <fullName evidence="8">Carotenoid oxidase</fullName>
    </alternativeName>
</protein>
<evidence type="ECO:0000256" key="4">
    <source>
        <dbReference type="ARBA" id="ARBA00037901"/>
    </source>
</evidence>
<evidence type="ECO:0000313" key="13">
    <source>
        <dbReference type="EMBL" id="PLT48224.1"/>
    </source>
</evidence>
<feature type="domain" description="Amine oxidase" evidence="12">
    <location>
        <begin position="37"/>
        <end position="525"/>
    </location>
</feature>
<dbReference type="NCBIfam" id="TIGR02734">
    <property type="entry name" value="crtI_fam"/>
    <property type="match status" value="1"/>
</dbReference>
<name>A0A2N5ND06_9BACL</name>
<evidence type="ECO:0000256" key="5">
    <source>
        <dbReference type="ARBA" id="ARBA00038194"/>
    </source>
</evidence>
<dbReference type="PRINTS" id="PR00419">
    <property type="entry name" value="ADXRDTASE"/>
</dbReference>
<evidence type="ECO:0000256" key="2">
    <source>
        <dbReference type="ARBA" id="ARBA00022746"/>
    </source>
</evidence>
<dbReference type="RefSeq" id="WP_101807572.1">
    <property type="nucleotide sequence ID" value="NZ_NFEZ01000001.1"/>
</dbReference>
<accession>A0A2N5ND06</accession>
<evidence type="ECO:0000256" key="9">
    <source>
        <dbReference type="ARBA" id="ARBA00048532"/>
    </source>
</evidence>
<dbReference type="Pfam" id="PF01593">
    <property type="entry name" value="Amino_oxidase"/>
    <property type="match status" value="1"/>
</dbReference>
<evidence type="ECO:0000256" key="1">
    <source>
        <dbReference type="ARBA" id="ARBA00001974"/>
    </source>
</evidence>
<evidence type="ECO:0000256" key="10">
    <source>
        <dbReference type="RuleBase" id="RU362075"/>
    </source>
</evidence>
<sequence length="530" mass="57296">MNDGSRLGRGPEPPPARPAASSSGRTGRRIAVVGGGLGGLSCAIHLAARGCRVTLLEKEPELGGKLQRVEEGGYRFDNGPSTLTMQPVFDAVFDAAGRKREDYVRFRPLDPIARSRFADGSVVDLTADAERMEAQIAAYSPEDARSYRAYMRESARLHALAEREFLSGLILDWKDRLRPSLLAGFARIRPLASMDRVLRSYFRHPNTLAMFGRYATYVGSAPRQTPAVFNMMAHIEAGDGGGSGVFAADGGSYAIVEAYARLARELGVDIRTRAEVRRIAVLHGRAAGVETDGGFVRADAVVLNADPLEALRRLVPELHRPSTPDRRLDRLEPSVAGFVLLLGLRGELGGLLHHNVFFPDDYEAEFDDLFGRRELPADPAIYVCRSGGGAAAGTVGGSGRTSLFALVNAPAQRDGLDYEALKDAYAERILSLLEARGLSGIAERTDPQAGGLRRVLTPDDLARRTGAWRGAIYGMSSNRPSQAFFRFPSRDRDIRGLWYAGGSAHPGGGTPIVTIGGRLVAERLLEELGD</sequence>
<dbReference type="InterPro" id="IPR002937">
    <property type="entry name" value="Amino_oxidase"/>
</dbReference>
<evidence type="ECO:0000256" key="6">
    <source>
        <dbReference type="ARBA" id="ARBA00039159"/>
    </source>
</evidence>
<dbReference type="SUPFAM" id="SSF51905">
    <property type="entry name" value="FAD/NAD(P)-binding domain"/>
    <property type="match status" value="1"/>
</dbReference>
<comment type="caution">
    <text evidence="13">The sequence shown here is derived from an EMBL/GenBank/DDBJ whole genome shotgun (WGS) entry which is preliminary data.</text>
</comment>
<evidence type="ECO:0000256" key="7">
    <source>
        <dbReference type="ARBA" id="ARBA00041900"/>
    </source>
</evidence>
<dbReference type="Proteomes" id="UP000234789">
    <property type="component" value="Unassembled WGS sequence"/>
</dbReference>
<comment type="pathway">
    <text evidence="4">Carotenoid biosynthesis; staphyloxanthin biosynthesis; staphyloxanthin from farnesyl diphosphate: step 3/5.</text>
</comment>
<dbReference type="GO" id="GO:0016117">
    <property type="term" value="P:carotenoid biosynthetic process"/>
    <property type="evidence" value="ECO:0007669"/>
    <property type="project" value="UniProtKB-KW"/>
</dbReference>
<evidence type="ECO:0000256" key="8">
    <source>
        <dbReference type="ARBA" id="ARBA00042619"/>
    </source>
</evidence>
<dbReference type="InterPro" id="IPR014105">
    <property type="entry name" value="Carotenoid/retinoid_OxRdtase"/>
</dbReference>
<comment type="cofactor">
    <cofactor evidence="1">
        <name>FAD</name>
        <dbReference type="ChEBI" id="CHEBI:57692"/>
    </cofactor>
</comment>
<dbReference type="EMBL" id="NFEZ01000001">
    <property type="protein sequence ID" value="PLT48224.1"/>
    <property type="molecule type" value="Genomic_DNA"/>
</dbReference>
<keyword evidence="2 10" id="KW-0125">Carotenoid biosynthesis</keyword>